<evidence type="ECO:0000256" key="5">
    <source>
        <dbReference type="ARBA" id="ARBA00022989"/>
    </source>
</evidence>
<evidence type="ECO:0000313" key="11">
    <source>
        <dbReference type="Proteomes" id="UP001305746"/>
    </source>
</evidence>
<evidence type="ECO:0000256" key="6">
    <source>
        <dbReference type="ARBA" id="ARBA00023065"/>
    </source>
</evidence>
<name>A0ABU5P1Z7_9GAMM</name>
<evidence type="ECO:0000313" key="10">
    <source>
        <dbReference type="EMBL" id="MEA1082060.1"/>
    </source>
</evidence>
<evidence type="ECO:0000256" key="7">
    <source>
        <dbReference type="ARBA" id="ARBA00023136"/>
    </source>
</evidence>
<evidence type="ECO:0000256" key="3">
    <source>
        <dbReference type="ARBA" id="ARBA00022475"/>
    </source>
</evidence>
<dbReference type="EMBL" id="JAYDCJ010000003">
    <property type="protein sequence ID" value="MEA1082060.1"/>
    <property type="molecule type" value="Genomic_DNA"/>
</dbReference>
<evidence type="ECO:0000256" key="9">
    <source>
        <dbReference type="SAM" id="Phobius"/>
    </source>
</evidence>
<evidence type="ECO:0000256" key="8">
    <source>
        <dbReference type="ARBA" id="ARBA00034708"/>
    </source>
</evidence>
<evidence type="ECO:0000256" key="1">
    <source>
        <dbReference type="ARBA" id="ARBA00004651"/>
    </source>
</evidence>
<keyword evidence="5 9" id="KW-1133">Transmembrane helix</keyword>
<comment type="similarity">
    <text evidence="8">Belongs to the anion channel-forming bestrophin (TC 1.A.46) family.</text>
</comment>
<dbReference type="Proteomes" id="UP001305746">
    <property type="component" value="Unassembled WGS sequence"/>
</dbReference>
<organism evidence="10 11">
    <name type="scientific">Marinobacter qingdaonensis</name>
    <dbReference type="NCBI Taxonomy" id="3108486"/>
    <lineage>
        <taxon>Bacteria</taxon>
        <taxon>Pseudomonadati</taxon>
        <taxon>Pseudomonadota</taxon>
        <taxon>Gammaproteobacteria</taxon>
        <taxon>Pseudomonadales</taxon>
        <taxon>Marinobacteraceae</taxon>
        <taxon>Marinobacter</taxon>
    </lineage>
</organism>
<feature type="transmembrane region" description="Helical" evidence="9">
    <location>
        <begin position="53"/>
        <end position="70"/>
    </location>
</feature>
<feature type="transmembrane region" description="Helical" evidence="9">
    <location>
        <begin position="24"/>
        <end position="41"/>
    </location>
</feature>
<sequence>MIIHPNTNWIAILTTLRGSIARRIAPRCILITALASLIVWVESLYPATFQGSSAMPFTLLGLSLSIFMSFRNNACYARWWEGRQMWGKIIIEIRSFSREVSTLTDNHLRIELVHALCGFAHSLNARLRDRDEFEASRPWLPDTFRGDDCHNVSDAILMHVGRCCSDLADRAQISEWRYITLEQRLVGLSEAQANCERIKNTPLPFPYTLLLHRTTLIFCLLLPFALAQPLGWLAPLFTSIVSYTFFGLDTIGDELEDPFGFDENDLPIDAMVRSIERDIFGASAQASLPPVLEPVNGVLT</sequence>
<comment type="caution">
    <text evidence="10">The sequence shown here is derived from an EMBL/GenBank/DDBJ whole genome shotgun (WGS) entry which is preliminary data.</text>
</comment>
<keyword evidence="2" id="KW-0813">Transport</keyword>
<gene>
    <name evidence="10" type="ORF">U5822_15400</name>
</gene>
<dbReference type="PANTHER" id="PTHR33281">
    <property type="entry name" value="UPF0187 PROTEIN YNEE"/>
    <property type="match status" value="1"/>
</dbReference>
<dbReference type="InterPro" id="IPR044669">
    <property type="entry name" value="YneE/VCCN1/2-like"/>
</dbReference>
<evidence type="ECO:0000256" key="2">
    <source>
        <dbReference type="ARBA" id="ARBA00022448"/>
    </source>
</evidence>
<dbReference type="RefSeq" id="WP_322856493.1">
    <property type="nucleotide sequence ID" value="NZ_JAYDCJ010000003.1"/>
</dbReference>
<dbReference type="Pfam" id="PF25539">
    <property type="entry name" value="Bestrophin_2"/>
    <property type="match status" value="1"/>
</dbReference>
<keyword evidence="6" id="KW-0406">Ion transport</keyword>
<keyword evidence="3" id="KW-1003">Cell membrane</keyword>
<keyword evidence="4 9" id="KW-0812">Transmembrane</keyword>
<keyword evidence="11" id="KW-1185">Reference proteome</keyword>
<reference evidence="10 11" key="1">
    <citation type="submission" date="2023-12" db="EMBL/GenBank/DDBJ databases">
        <title>Marinobacter qingdaonensis sp. nov., isolated from the intertidal sediment of Qingdao, PR China.</title>
        <authorList>
            <person name="Li Y."/>
        </authorList>
    </citation>
    <scope>NUCLEOTIDE SEQUENCE [LARGE SCALE GENOMIC DNA]</scope>
    <source>
        <strain evidence="10 11">ASW11-75</strain>
    </source>
</reference>
<accession>A0ABU5P1Z7</accession>
<comment type="subcellular location">
    <subcellularLocation>
        <location evidence="1">Cell membrane</location>
        <topology evidence="1">Multi-pass membrane protein</topology>
    </subcellularLocation>
</comment>
<proteinExistence type="inferred from homology"/>
<evidence type="ECO:0000256" key="4">
    <source>
        <dbReference type="ARBA" id="ARBA00022692"/>
    </source>
</evidence>
<keyword evidence="7 9" id="KW-0472">Membrane</keyword>
<dbReference type="PANTHER" id="PTHR33281:SF19">
    <property type="entry name" value="VOLTAGE-DEPENDENT ANION CHANNEL-FORMING PROTEIN YNEE"/>
    <property type="match status" value="1"/>
</dbReference>
<protein>
    <submittedName>
        <fullName evidence="10">Bestrophin family protein</fullName>
    </submittedName>
</protein>